<dbReference type="OrthoDB" id="3599942at2759"/>
<evidence type="ECO:0000256" key="1">
    <source>
        <dbReference type="SAM" id="MobiDB-lite"/>
    </source>
</evidence>
<feature type="region of interest" description="Disordered" evidence="1">
    <location>
        <begin position="248"/>
        <end position="291"/>
    </location>
</feature>
<reference evidence="2 3" key="1">
    <citation type="submission" date="2016-07" db="EMBL/GenBank/DDBJ databases">
        <title>Multiple horizontal gene transfer events from other fungi enriched the ability of initially mycotrophic Trichoderma (Ascomycota) to feed on dead plant biomass.</title>
        <authorList>
            <consortium name="DOE Joint Genome Institute"/>
            <person name="Aerts A."/>
            <person name="Atanasova L."/>
            <person name="Chenthamara K."/>
            <person name="Zhang J."/>
            <person name="Grujic M."/>
            <person name="Henrissat B."/>
            <person name="Kuo A."/>
            <person name="Salamov A."/>
            <person name="Lipzen A."/>
            <person name="Labutti K."/>
            <person name="Barry K."/>
            <person name="Miao Y."/>
            <person name="Rahimi M.J."/>
            <person name="Shen Q."/>
            <person name="Grigoriev I.V."/>
            <person name="Kubicek C.P."/>
            <person name="Druzhinina I.S."/>
        </authorList>
    </citation>
    <scope>NUCLEOTIDE SEQUENCE [LARGE SCALE GENOMIC DNA]</scope>
    <source>
        <strain evidence="2 3">CBS 433.97</strain>
    </source>
</reference>
<keyword evidence="3" id="KW-1185">Reference proteome</keyword>
<accession>A0A2T3Z4B3</accession>
<dbReference type="EMBL" id="KZ679264">
    <property type="protein sequence ID" value="PTB39634.1"/>
    <property type="molecule type" value="Genomic_DNA"/>
</dbReference>
<sequence length="291" mass="33507">MALCSTASAAYDSLKSPLECINAIPMTFCDQLGQKLHKLADIYETFYEANKTLQSLRKHEHAGTFPIEIEILREPHFKFSKPFLESEKENPESYFNEIKQLFEVTKVNALAAVIRAKDEEVMFLEQCLRPEEYSPPLLLEIENVYEQEVQRQSRWKNSCSNHNDISDRMRVYSPSLNDDYELARKEVPILATRVIEILRSRDMASLQEALAKSDIHNQDKASTSEATRSLRLLSESIDKSVMEMVKAALAKGPAKQPPKNKRTNRPKIGKKQIVNPEAVNRRKKKKSKRQR</sequence>
<proteinExistence type="predicted"/>
<gene>
    <name evidence="2" type="ORF">M441DRAFT_38591</name>
</gene>
<feature type="compositionally biased region" description="Basic residues" evidence="1">
    <location>
        <begin position="258"/>
        <end position="270"/>
    </location>
</feature>
<protein>
    <submittedName>
        <fullName evidence="2">Uncharacterized protein</fullName>
    </submittedName>
</protein>
<evidence type="ECO:0000313" key="2">
    <source>
        <dbReference type="EMBL" id="PTB39634.1"/>
    </source>
</evidence>
<organism evidence="2 3">
    <name type="scientific">Trichoderma asperellum (strain ATCC 204424 / CBS 433.97 / NBRC 101777)</name>
    <dbReference type="NCBI Taxonomy" id="1042311"/>
    <lineage>
        <taxon>Eukaryota</taxon>
        <taxon>Fungi</taxon>
        <taxon>Dikarya</taxon>
        <taxon>Ascomycota</taxon>
        <taxon>Pezizomycotina</taxon>
        <taxon>Sordariomycetes</taxon>
        <taxon>Hypocreomycetidae</taxon>
        <taxon>Hypocreales</taxon>
        <taxon>Hypocreaceae</taxon>
        <taxon>Trichoderma</taxon>
    </lineage>
</organism>
<evidence type="ECO:0000313" key="3">
    <source>
        <dbReference type="Proteomes" id="UP000240493"/>
    </source>
</evidence>
<feature type="compositionally biased region" description="Basic residues" evidence="1">
    <location>
        <begin position="281"/>
        <end position="291"/>
    </location>
</feature>
<dbReference type="Proteomes" id="UP000240493">
    <property type="component" value="Unassembled WGS sequence"/>
</dbReference>
<name>A0A2T3Z4B3_TRIA4</name>
<dbReference type="AlphaFoldDB" id="A0A2T3Z4B3"/>